<protein>
    <submittedName>
        <fullName evidence="2">Uncharacterized protein</fullName>
    </submittedName>
</protein>
<evidence type="ECO:0000313" key="2">
    <source>
        <dbReference type="EMBL" id="GFR05571.1"/>
    </source>
</evidence>
<organism evidence="2 3">
    <name type="scientific">Trichonephila clavata</name>
    <name type="common">Joro spider</name>
    <name type="synonym">Nephila clavata</name>
    <dbReference type="NCBI Taxonomy" id="2740835"/>
    <lineage>
        <taxon>Eukaryota</taxon>
        <taxon>Metazoa</taxon>
        <taxon>Ecdysozoa</taxon>
        <taxon>Arthropoda</taxon>
        <taxon>Chelicerata</taxon>
        <taxon>Arachnida</taxon>
        <taxon>Araneae</taxon>
        <taxon>Araneomorphae</taxon>
        <taxon>Entelegynae</taxon>
        <taxon>Araneoidea</taxon>
        <taxon>Nephilidae</taxon>
        <taxon>Trichonephila</taxon>
    </lineage>
</organism>
<name>A0A8X6JGH9_TRICU</name>
<dbReference type="EMBL" id="BMAO01025861">
    <property type="protein sequence ID" value="GFR05571.1"/>
    <property type="molecule type" value="Genomic_DNA"/>
</dbReference>
<evidence type="ECO:0000313" key="3">
    <source>
        <dbReference type="Proteomes" id="UP000887116"/>
    </source>
</evidence>
<accession>A0A8X6JGH9</accession>
<sequence>MPQPNGLKEQGPPPFPRAPLAFAAPHSEAYQKGKRKNNAKRPHAHHGVPDAHPFQTDKSPVREPTRFRRDQSIPKCDPALEAEEKGSYFEKTLGENLTKIA</sequence>
<feature type="region of interest" description="Disordered" evidence="1">
    <location>
        <begin position="1"/>
        <end position="20"/>
    </location>
</feature>
<feature type="region of interest" description="Disordered" evidence="1">
    <location>
        <begin position="27"/>
        <end position="77"/>
    </location>
</feature>
<reference evidence="2" key="1">
    <citation type="submission" date="2020-07" db="EMBL/GenBank/DDBJ databases">
        <title>Multicomponent nature underlies the extraordinary mechanical properties of spider dragline silk.</title>
        <authorList>
            <person name="Kono N."/>
            <person name="Nakamura H."/>
            <person name="Mori M."/>
            <person name="Yoshida Y."/>
            <person name="Ohtoshi R."/>
            <person name="Malay A.D."/>
            <person name="Moran D.A.P."/>
            <person name="Tomita M."/>
            <person name="Numata K."/>
            <person name="Arakawa K."/>
        </authorList>
    </citation>
    <scope>NUCLEOTIDE SEQUENCE</scope>
</reference>
<dbReference type="Proteomes" id="UP000887116">
    <property type="component" value="Unassembled WGS sequence"/>
</dbReference>
<evidence type="ECO:0000256" key="1">
    <source>
        <dbReference type="SAM" id="MobiDB-lite"/>
    </source>
</evidence>
<gene>
    <name evidence="2" type="ORF">TNCT_326491</name>
</gene>
<feature type="compositionally biased region" description="Basic and acidic residues" evidence="1">
    <location>
        <begin position="59"/>
        <end position="72"/>
    </location>
</feature>
<feature type="compositionally biased region" description="Basic residues" evidence="1">
    <location>
        <begin position="32"/>
        <end position="46"/>
    </location>
</feature>
<keyword evidence="3" id="KW-1185">Reference proteome</keyword>
<proteinExistence type="predicted"/>
<dbReference type="AlphaFoldDB" id="A0A8X6JGH9"/>
<comment type="caution">
    <text evidence="2">The sequence shown here is derived from an EMBL/GenBank/DDBJ whole genome shotgun (WGS) entry which is preliminary data.</text>
</comment>